<dbReference type="InterPro" id="IPR036736">
    <property type="entry name" value="ACP-like_sf"/>
</dbReference>
<dbReference type="SUPFAM" id="SSF47336">
    <property type="entry name" value="ACP-like"/>
    <property type="match status" value="1"/>
</dbReference>
<protein>
    <recommendedName>
        <fullName evidence="3">Carrier domain-containing protein</fullName>
    </recommendedName>
</protein>
<evidence type="ECO:0000259" key="3">
    <source>
        <dbReference type="PROSITE" id="PS50075"/>
    </source>
</evidence>
<dbReference type="Gene3D" id="1.10.1200.10">
    <property type="entry name" value="ACP-like"/>
    <property type="match status" value="1"/>
</dbReference>
<accession>A0ABQ3WQN4</accession>
<name>A0ABQ3WQN4_9ACTN</name>
<gene>
    <name evidence="4" type="ORF">Aca07nite_58760</name>
</gene>
<keyword evidence="1" id="KW-0596">Phosphopantetheine</keyword>
<keyword evidence="2" id="KW-0597">Phosphoprotein</keyword>
<feature type="domain" description="Carrier" evidence="3">
    <location>
        <begin position="4"/>
        <end position="79"/>
    </location>
</feature>
<evidence type="ECO:0000256" key="1">
    <source>
        <dbReference type="ARBA" id="ARBA00022450"/>
    </source>
</evidence>
<reference evidence="4" key="1">
    <citation type="submission" date="2021-01" db="EMBL/GenBank/DDBJ databases">
        <title>Whole genome shotgun sequence of Actinoplanes capillaceus NBRC 16408.</title>
        <authorList>
            <person name="Komaki H."/>
            <person name="Tamura T."/>
        </authorList>
    </citation>
    <scope>NUCLEOTIDE SEQUENCE [LARGE SCALE GENOMIC DNA]</scope>
    <source>
        <strain evidence="4">NBRC 16408</strain>
    </source>
</reference>
<evidence type="ECO:0000256" key="2">
    <source>
        <dbReference type="ARBA" id="ARBA00022553"/>
    </source>
</evidence>
<dbReference type="InterPro" id="IPR009081">
    <property type="entry name" value="PP-bd_ACP"/>
</dbReference>
<dbReference type="PROSITE" id="PS50075">
    <property type="entry name" value="CARRIER"/>
    <property type="match status" value="1"/>
</dbReference>
<dbReference type="InterPro" id="IPR020806">
    <property type="entry name" value="PKS_PP-bd"/>
</dbReference>
<dbReference type="EMBL" id="BOMF01000107">
    <property type="protein sequence ID" value="GID48601.1"/>
    <property type="molecule type" value="Genomic_DNA"/>
</dbReference>
<proteinExistence type="predicted"/>
<comment type="caution">
    <text evidence="4">The sequence shown here is derived from an EMBL/GenBank/DDBJ whole genome shotgun (WGS) entry which is preliminary data.</text>
</comment>
<dbReference type="Pfam" id="PF00550">
    <property type="entry name" value="PP-binding"/>
    <property type="match status" value="1"/>
</dbReference>
<evidence type="ECO:0000313" key="4">
    <source>
        <dbReference type="EMBL" id="GID48601.1"/>
    </source>
</evidence>
<organism evidence="4">
    <name type="scientific">Actinoplanes campanulatus</name>
    <dbReference type="NCBI Taxonomy" id="113559"/>
    <lineage>
        <taxon>Bacteria</taxon>
        <taxon>Bacillati</taxon>
        <taxon>Actinomycetota</taxon>
        <taxon>Actinomycetes</taxon>
        <taxon>Micromonosporales</taxon>
        <taxon>Micromonosporaceae</taxon>
        <taxon>Actinoplanes</taxon>
    </lineage>
</organism>
<dbReference type="SMART" id="SM00823">
    <property type="entry name" value="PKS_PP"/>
    <property type="match status" value="1"/>
</dbReference>
<sequence length="79" mass="9099">MTGERGKVFVDEVRAIWCRELERSDITPEQDFFALGGHSVIMARIQRAYIDEMGYEIPIDEMYRNPTIASISAYLESLP</sequence>